<dbReference type="EMBL" id="PZQS01000005">
    <property type="protein sequence ID" value="PVD29423.1"/>
    <property type="molecule type" value="Genomic_DNA"/>
</dbReference>
<accession>A0A2T7P7P8</accession>
<dbReference type="AlphaFoldDB" id="A0A2T7P7P8"/>
<dbReference type="PROSITE" id="PS51269">
    <property type="entry name" value="COMM"/>
    <property type="match status" value="1"/>
</dbReference>
<evidence type="ECO:0000313" key="4">
    <source>
        <dbReference type="EMBL" id="PVD29423.1"/>
    </source>
</evidence>
<comment type="similarity">
    <text evidence="2">Belongs to the COMM domain-containing protein 3 family.</text>
</comment>
<proteinExistence type="inferred from homology"/>
<protein>
    <recommendedName>
        <fullName evidence="1">COMM domain-containing protein 3</fullName>
    </recommendedName>
</protein>
<dbReference type="PANTHER" id="PTHR31159:SF1">
    <property type="entry name" value="COMM DOMAIN-CONTAINING PROTEIN 3"/>
    <property type="match status" value="1"/>
</dbReference>
<name>A0A2T7P7P8_POMCA</name>
<keyword evidence="5" id="KW-1185">Reference proteome</keyword>
<evidence type="ECO:0000256" key="1">
    <source>
        <dbReference type="ARBA" id="ARBA00016548"/>
    </source>
</evidence>
<dbReference type="CDD" id="cd04751">
    <property type="entry name" value="Commd3"/>
    <property type="match status" value="1"/>
</dbReference>
<dbReference type="OrthoDB" id="1917519at2759"/>
<dbReference type="STRING" id="400727.A0A2T7P7P8"/>
<comment type="caution">
    <text evidence="4">The sequence shown here is derived from an EMBL/GenBank/DDBJ whole genome shotgun (WGS) entry which is preliminary data.</text>
</comment>
<evidence type="ECO:0000256" key="2">
    <source>
        <dbReference type="ARBA" id="ARBA00093469"/>
    </source>
</evidence>
<dbReference type="PANTHER" id="PTHR31159">
    <property type="entry name" value="COMM DOMAIN-CONTAINING PROTEIN 3"/>
    <property type="match status" value="1"/>
</dbReference>
<evidence type="ECO:0000259" key="3">
    <source>
        <dbReference type="PROSITE" id="PS51269"/>
    </source>
</evidence>
<dbReference type="InterPro" id="IPR037355">
    <property type="entry name" value="COMMD3"/>
</dbReference>
<dbReference type="Pfam" id="PF07258">
    <property type="entry name" value="COMM_domain"/>
    <property type="match status" value="1"/>
</dbReference>
<dbReference type="Proteomes" id="UP000245119">
    <property type="component" value="Linkage Group LG5"/>
</dbReference>
<dbReference type="InterPro" id="IPR017920">
    <property type="entry name" value="COMM"/>
</dbReference>
<gene>
    <name evidence="4" type="ORF">C0Q70_08674</name>
</gene>
<evidence type="ECO:0000313" key="5">
    <source>
        <dbReference type="Proteomes" id="UP000245119"/>
    </source>
</evidence>
<feature type="domain" description="COMM" evidence="3">
    <location>
        <begin position="125"/>
        <end position="194"/>
    </location>
</feature>
<dbReference type="GO" id="GO:0006814">
    <property type="term" value="P:sodium ion transport"/>
    <property type="evidence" value="ECO:0007669"/>
    <property type="project" value="InterPro"/>
</dbReference>
<organism evidence="4 5">
    <name type="scientific">Pomacea canaliculata</name>
    <name type="common">Golden apple snail</name>
    <dbReference type="NCBI Taxonomy" id="400727"/>
    <lineage>
        <taxon>Eukaryota</taxon>
        <taxon>Metazoa</taxon>
        <taxon>Spiralia</taxon>
        <taxon>Lophotrochozoa</taxon>
        <taxon>Mollusca</taxon>
        <taxon>Gastropoda</taxon>
        <taxon>Caenogastropoda</taxon>
        <taxon>Architaenioglossa</taxon>
        <taxon>Ampullarioidea</taxon>
        <taxon>Ampullariidae</taxon>
        <taxon>Pomacea</taxon>
    </lineage>
</organism>
<sequence>MEFGSTVLDNLSVAGDAAHIPDKCFDQLVKRACRGVLSEQERNSIADDAVFKGVDKAILKSAYSGIVSLVLEAAKQDADADGISPVLEECKFTADRIKTFNDIFLVSYFKLLCSQYCSIGTSHPHIVDVDWRLDYYIKSSQMERINEAVYLISLKTEVPGVSELQEVQFSCSLEQLQDLVGKLKDASKCMEKLAQI</sequence>
<reference evidence="4 5" key="1">
    <citation type="submission" date="2018-04" db="EMBL/GenBank/DDBJ databases">
        <title>The genome of golden apple snail Pomacea canaliculata provides insight into stress tolerance and invasive adaptation.</title>
        <authorList>
            <person name="Liu C."/>
            <person name="Liu B."/>
            <person name="Ren Y."/>
            <person name="Zhang Y."/>
            <person name="Wang H."/>
            <person name="Li S."/>
            <person name="Jiang F."/>
            <person name="Yin L."/>
            <person name="Zhang G."/>
            <person name="Qian W."/>
            <person name="Fan W."/>
        </authorList>
    </citation>
    <scope>NUCLEOTIDE SEQUENCE [LARGE SCALE GENOMIC DNA]</scope>
    <source>
        <strain evidence="4">SZHN2017</strain>
        <tissue evidence="4">Muscle</tissue>
    </source>
</reference>
<dbReference type="Pfam" id="PF21672">
    <property type="entry name" value="COMM_HN"/>
    <property type="match status" value="1"/>
</dbReference>